<dbReference type="PANTHER" id="PTHR10579">
    <property type="entry name" value="CALCIUM-ACTIVATED CHLORIDE CHANNEL REGULATOR"/>
    <property type="match status" value="1"/>
</dbReference>
<feature type="domain" description="VWFA" evidence="8">
    <location>
        <begin position="38"/>
        <end position="285"/>
    </location>
</feature>
<reference evidence="10" key="1">
    <citation type="journal article" date="2019" name="Int. J. Syst. Evol. Microbiol.">
        <title>The Global Catalogue of Microorganisms (GCM) 10K type strain sequencing project: providing services to taxonomists for standard genome sequencing and annotation.</title>
        <authorList>
            <consortium name="The Broad Institute Genomics Platform"/>
            <consortium name="The Broad Institute Genome Sequencing Center for Infectious Disease"/>
            <person name="Wu L."/>
            <person name="Ma J."/>
        </authorList>
    </citation>
    <scope>NUCLEOTIDE SEQUENCE [LARGE SCALE GENOMIC DNA]</scope>
    <source>
        <strain evidence="10">JCM 17728</strain>
    </source>
</reference>
<gene>
    <name evidence="9" type="ORF">GCM10023151_21860</name>
</gene>
<dbReference type="InterPro" id="IPR036465">
    <property type="entry name" value="vWFA_dom_sf"/>
</dbReference>
<dbReference type="Gene3D" id="3.40.50.410">
    <property type="entry name" value="von Willebrand factor, type A domain"/>
    <property type="match status" value="1"/>
</dbReference>
<evidence type="ECO:0000256" key="5">
    <source>
        <dbReference type="ARBA" id="ARBA00022837"/>
    </source>
</evidence>
<name>A0ABP8IPY2_9GAMM</name>
<dbReference type="InterPro" id="IPR002035">
    <property type="entry name" value="VWF_A"/>
</dbReference>
<dbReference type="InterPro" id="IPR051266">
    <property type="entry name" value="CLCR"/>
</dbReference>
<dbReference type="Pfam" id="PF05567">
    <property type="entry name" value="T4P_PilY1"/>
    <property type="match status" value="1"/>
</dbReference>
<evidence type="ECO:0000256" key="2">
    <source>
        <dbReference type="ARBA" id="ARBA00008387"/>
    </source>
</evidence>
<dbReference type="SUPFAM" id="SSF50998">
    <property type="entry name" value="Quinoprotein alcohol dehydrogenase-like"/>
    <property type="match status" value="1"/>
</dbReference>
<keyword evidence="3" id="KW-1029">Fimbrium biogenesis</keyword>
<dbReference type="EMBL" id="BAABFV010000002">
    <property type="protein sequence ID" value="GAA4365037.1"/>
    <property type="molecule type" value="Genomic_DNA"/>
</dbReference>
<evidence type="ECO:0000256" key="6">
    <source>
        <dbReference type="ARBA" id="ARBA00023263"/>
    </source>
</evidence>
<comment type="caution">
    <text evidence="9">The sequence shown here is derived from an EMBL/GenBank/DDBJ whole genome shotgun (WGS) entry which is preliminary data.</text>
</comment>
<feature type="signal peptide" evidence="7">
    <location>
        <begin position="1"/>
        <end position="24"/>
    </location>
</feature>
<dbReference type="Proteomes" id="UP001501011">
    <property type="component" value="Unassembled WGS sequence"/>
</dbReference>
<keyword evidence="5" id="KW-0106">Calcium</keyword>
<dbReference type="InterPro" id="IPR008707">
    <property type="entry name" value="B-propeller_PilY1"/>
</dbReference>
<dbReference type="PANTHER" id="PTHR10579:SF43">
    <property type="entry name" value="ZINC FINGER (C3HC4-TYPE RING FINGER) FAMILY PROTEIN"/>
    <property type="match status" value="1"/>
</dbReference>
<sequence length="989" mass="109239">MNKKFIIWLLSVFIFTFLFGSVQADDTEIYFGKPKPVNVLLVLDVSGSMAFNMDACEYNRWGRPKNSCYPSGGQQSRLEVMKDALNDFINDLPSNAKIGILTYSSANNINLLHEVRGLEEGSHKNDLLTSVDGLQADGGTLAAGAIYDAALYFRGEYGDYQSPIEKYSNCGSASNIVFLTDGEPNSLNSNGWQYYNDIEDLLDETNASCDKETDGKDCTKKLANFMSNNLQISGVADSSVKTHTIAFARDLTSKTFLEEVASEGKGTYNEAGDREQLVDAFKTSIQADIEQSMLVAPSVPLSQSNRLSTSDELFLALFKPVQTQLWPGNLKKYYLKNGVIVDKNGSAATTTKGEFVSTASSAWSSSDGNDVTLGGVAQNMDLPRNVYSNILEKNLWTNKNKIEDTNNKIESQHLGLSSGATDTEVTQHISWLINHQYDYKPNAENNTTVTVNRFGDLLHSQPVTVQYEGKSLLYVGDNEGYLHAINTSDNSGKEEWAFIPRQLLKNTSQLYNNSGLALVEDRIYGLDGDITVYHEDKNKDGIVNNGDKAYLYVGMRRGGRNYYGLDISLPNKPQLMFTITGDEDTANEVTAGLSWDSVHYYEGLGETWSKPYIGHIKWRGGKKLVMIFGGGYDSETQDNENLEAGEEDTVGNNIFIADAVSGQMLWNAQGDTTHMRPGNFDALLTNSFPSDIAAGDLRGTGTIEHFYASDTGGQVFRFDVIQEKTSQQTTIQGAKLADIQGTGVAGNRRFFTKPDISFVKIQNRTMGMIALGSGYRAHPLNEDINDRFYLFYDKKVMTREFEDDVITENTLYDVTEKIDDTNPNTGQTKKRFVSIFDILSDKTKNNGWYLRLAKGEKVLSDSSTINYRLFITTYSPTGSNNTPATCGASTGSNKLYAVSVLDGRAAFFRETQANGTIETVRAMTLNTEGIAPTFSVYYPIDGSGNSGDRAGLVALETICSGTDCDFLDQLTTLKWRELTGEELNKIKNN</sequence>
<protein>
    <recommendedName>
        <fullName evidence="8">VWFA domain-containing protein</fullName>
    </recommendedName>
</protein>
<comment type="similarity">
    <text evidence="2">Belongs to the PilY1 family.</text>
</comment>
<keyword evidence="7" id="KW-0732">Signal</keyword>
<dbReference type="RefSeq" id="WP_345293258.1">
    <property type="nucleotide sequence ID" value="NZ_BAABFV010000002.1"/>
</dbReference>
<evidence type="ECO:0000313" key="9">
    <source>
        <dbReference type="EMBL" id="GAA4365037.1"/>
    </source>
</evidence>
<proteinExistence type="inferred from homology"/>
<evidence type="ECO:0000313" key="10">
    <source>
        <dbReference type="Proteomes" id="UP001501011"/>
    </source>
</evidence>
<evidence type="ECO:0000256" key="4">
    <source>
        <dbReference type="ARBA" id="ARBA00022723"/>
    </source>
</evidence>
<evidence type="ECO:0000259" key="8">
    <source>
        <dbReference type="PROSITE" id="PS50234"/>
    </source>
</evidence>
<comment type="subcellular location">
    <subcellularLocation>
        <location evidence="1">Fimbrium</location>
    </subcellularLocation>
</comment>
<dbReference type="SUPFAM" id="SSF53300">
    <property type="entry name" value="vWA-like"/>
    <property type="match status" value="1"/>
</dbReference>
<dbReference type="SMART" id="SM00327">
    <property type="entry name" value="VWA"/>
    <property type="match status" value="1"/>
</dbReference>
<organism evidence="9 10">
    <name type="scientific">Kangiella marina</name>
    <dbReference type="NCBI Taxonomy" id="1079178"/>
    <lineage>
        <taxon>Bacteria</taxon>
        <taxon>Pseudomonadati</taxon>
        <taxon>Pseudomonadota</taxon>
        <taxon>Gammaproteobacteria</taxon>
        <taxon>Kangiellales</taxon>
        <taxon>Kangiellaceae</taxon>
        <taxon>Kangiella</taxon>
    </lineage>
</organism>
<accession>A0ABP8IPY2</accession>
<evidence type="ECO:0000256" key="1">
    <source>
        <dbReference type="ARBA" id="ARBA00004561"/>
    </source>
</evidence>
<evidence type="ECO:0000256" key="3">
    <source>
        <dbReference type="ARBA" id="ARBA00022558"/>
    </source>
</evidence>
<keyword evidence="4" id="KW-0479">Metal-binding</keyword>
<dbReference type="InterPro" id="IPR011047">
    <property type="entry name" value="Quinoprotein_ADH-like_sf"/>
</dbReference>
<dbReference type="Pfam" id="PF13519">
    <property type="entry name" value="VWA_2"/>
    <property type="match status" value="1"/>
</dbReference>
<keyword evidence="10" id="KW-1185">Reference proteome</keyword>
<feature type="chain" id="PRO_5047043978" description="VWFA domain-containing protein" evidence="7">
    <location>
        <begin position="25"/>
        <end position="989"/>
    </location>
</feature>
<dbReference type="PROSITE" id="PS50234">
    <property type="entry name" value="VWFA"/>
    <property type="match status" value="1"/>
</dbReference>
<evidence type="ECO:0000256" key="7">
    <source>
        <dbReference type="SAM" id="SignalP"/>
    </source>
</evidence>
<keyword evidence="6" id="KW-0281">Fimbrium</keyword>